<gene>
    <name evidence="2" type="ORF">VHA_002970</name>
</gene>
<evidence type="ECO:0000313" key="2">
    <source>
        <dbReference type="EMBL" id="EEY71111.1"/>
    </source>
</evidence>
<evidence type="ECO:0000313" key="3">
    <source>
        <dbReference type="Proteomes" id="UP000003604"/>
    </source>
</evidence>
<keyword evidence="1" id="KW-0472">Membrane</keyword>
<comment type="caution">
    <text evidence="2">The sequence shown here is derived from an EMBL/GenBank/DDBJ whole genome shotgun (WGS) entry which is preliminary data.</text>
</comment>
<dbReference type="EMBL" id="ADAQ01000013">
    <property type="protein sequence ID" value="EEY71111.1"/>
    <property type="molecule type" value="Genomic_DNA"/>
</dbReference>
<keyword evidence="1" id="KW-0812">Transmembrane</keyword>
<keyword evidence="3" id="KW-1185">Reference proteome</keyword>
<evidence type="ECO:0000256" key="1">
    <source>
        <dbReference type="SAM" id="Phobius"/>
    </source>
</evidence>
<feature type="transmembrane region" description="Helical" evidence="1">
    <location>
        <begin position="20"/>
        <end position="40"/>
    </location>
</feature>
<proteinExistence type="predicted"/>
<accession>D0IB43</accession>
<sequence length="43" mass="4805">MFFLYIEFTPALSALQVLGRFAGVLIFQSGPVLRFILMGLNGR</sequence>
<keyword evidence="1" id="KW-1133">Transmembrane helix</keyword>
<protein>
    <submittedName>
        <fullName evidence="2">Uncharacterized protein</fullName>
    </submittedName>
</protein>
<organism evidence="2 3">
    <name type="scientific">Grimontia hollisae CIP 101886</name>
    <dbReference type="NCBI Taxonomy" id="675812"/>
    <lineage>
        <taxon>Bacteria</taxon>
        <taxon>Pseudomonadati</taxon>
        <taxon>Pseudomonadota</taxon>
        <taxon>Gammaproteobacteria</taxon>
        <taxon>Vibrionales</taxon>
        <taxon>Vibrionaceae</taxon>
        <taxon>Grimontia</taxon>
    </lineage>
</organism>
<dbReference type="AlphaFoldDB" id="D0IB43"/>
<dbReference type="Proteomes" id="UP000003604">
    <property type="component" value="Unassembled WGS sequence"/>
</dbReference>
<name>D0IB43_GRIHO</name>
<reference evidence="2 3" key="1">
    <citation type="submission" date="2009-10" db="EMBL/GenBank/DDBJ databases">
        <authorList>
            <consortium name="Los Alamos National Laboratory (LANL)"/>
            <consortium name="National Microbial Pathogen Data Resource (NMPDR)"/>
            <person name="Saunders E.H."/>
            <person name="Munk A.C."/>
            <person name="Tapia R."/>
            <person name="Green L."/>
            <person name="Rogers Y."/>
            <person name="Detter J.C."/>
            <person name="Bruce D."/>
            <person name="Brettin T.S."/>
            <person name="Colwell R.R."/>
            <person name="Huq A."/>
            <person name="Grim C.J."/>
            <person name="Hasan N.A."/>
            <person name="Bartels D."/>
            <person name="Vonstein V."/>
        </authorList>
    </citation>
    <scope>NUCLEOTIDE SEQUENCE [LARGE SCALE GENOMIC DNA]</scope>
    <source>
        <strain evidence="2 3">CIP 101886</strain>
    </source>
</reference>